<feature type="domain" description="N-acetyltransferase" evidence="1">
    <location>
        <begin position="28"/>
        <end position="175"/>
    </location>
</feature>
<accession>A0A4R4RSH0</accession>
<protein>
    <submittedName>
        <fullName evidence="2">N-acetyltransferase</fullName>
    </submittedName>
</protein>
<dbReference type="OrthoDB" id="5516749at2"/>
<dbReference type="GO" id="GO:0016747">
    <property type="term" value="F:acyltransferase activity, transferring groups other than amino-acyl groups"/>
    <property type="evidence" value="ECO:0007669"/>
    <property type="project" value="InterPro"/>
</dbReference>
<sequence>MKQTRLAESAHLFSGSGVTTRLRDGRSVTIRAATPRDAGDVSAMHVRCSTETVRHRYHSVPSMTGRFLSQLLGTDIALVAQAPNRAVVALANLGRDDGDAGELAVIVEDAWQRAGLGATLLDQLVSMARLVGYREVYTVGLPGSQWYRRTLERHGRARFERSDGYDAMRLALSAPLARLPAELGATTAAA</sequence>
<dbReference type="InterPro" id="IPR016181">
    <property type="entry name" value="Acyl_CoA_acyltransferase"/>
</dbReference>
<dbReference type="Gene3D" id="3.40.630.30">
    <property type="match status" value="1"/>
</dbReference>
<dbReference type="PROSITE" id="PS51186">
    <property type="entry name" value="GNAT"/>
    <property type="match status" value="1"/>
</dbReference>
<gene>
    <name evidence="2" type="ORF">E1212_10990</name>
</gene>
<dbReference type="InterPro" id="IPR000182">
    <property type="entry name" value="GNAT_dom"/>
</dbReference>
<name>A0A4R4RSH0_9ACTN</name>
<reference evidence="2 3" key="1">
    <citation type="submission" date="2019-02" db="EMBL/GenBank/DDBJ databases">
        <title>Draft genome sequences of novel Actinobacteria.</title>
        <authorList>
            <person name="Sahin N."/>
            <person name="Ay H."/>
            <person name="Saygin H."/>
        </authorList>
    </citation>
    <scope>NUCLEOTIDE SEQUENCE [LARGE SCALE GENOMIC DNA]</scope>
    <source>
        <strain evidence="2 3">KC603</strain>
    </source>
</reference>
<dbReference type="Proteomes" id="UP000295621">
    <property type="component" value="Unassembled WGS sequence"/>
</dbReference>
<dbReference type="RefSeq" id="WP_131982254.1">
    <property type="nucleotide sequence ID" value="NZ_SMKL01000020.1"/>
</dbReference>
<keyword evidence="2" id="KW-0808">Transferase</keyword>
<dbReference type="SUPFAM" id="SSF55729">
    <property type="entry name" value="Acyl-CoA N-acyltransferases (Nat)"/>
    <property type="match status" value="1"/>
</dbReference>
<organism evidence="2 3">
    <name type="scientific">Jiangella ureilytica</name>
    <dbReference type="NCBI Taxonomy" id="2530374"/>
    <lineage>
        <taxon>Bacteria</taxon>
        <taxon>Bacillati</taxon>
        <taxon>Actinomycetota</taxon>
        <taxon>Actinomycetes</taxon>
        <taxon>Jiangellales</taxon>
        <taxon>Jiangellaceae</taxon>
        <taxon>Jiangella</taxon>
    </lineage>
</organism>
<comment type="caution">
    <text evidence="2">The sequence shown here is derived from an EMBL/GenBank/DDBJ whole genome shotgun (WGS) entry which is preliminary data.</text>
</comment>
<proteinExistence type="predicted"/>
<evidence type="ECO:0000313" key="3">
    <source>
        <dbReference type="Proteomes" id="UP000295621"/>
    </source>
</evidence>
<evidence type="ECO:0000259" key="1">
    <source>
        <dbReference type="PROSITE" id="PS51186"/>
    </source>
</evidence>
<keyword evidence="3" id="KW-1185">Reference proteome</keyword>
<dbReference type="AlphaFoldDB" id="A0A4R4RSH0"/>
<dbReference type="EMBL" id="SMKL01000020">
    <property type="protein sequence ID" value="TDC51722.1"/>
    <property type="molecule type" value="Genomic_DNA"/>
</dbReference>
<evidence type="ECO:0000313" key="2">
    <source>
        <dbReference type="EMBL" id="TDC51722.1"/>
    </source>
</evidence>